<comment type="caution">
    <text evidence="3">The sequence shown here is derived from an EMBL/GenBank/DDBJ whole genome shotgun (WGS) entry which is preliminary data.</text>
</comment>
<protein>
    <submittedName>
        <fullName evidence="3">Histidine triad (HIT) family protein</fullName>
    </submittedName>
</protein>
<accession>A0ABT9Y959</accession>
<name>A0ABT9Y959_9FIRM</name>
<feature type="short sequence motif" description="Histidine triad motif" evidence="1">
    <location>
        <begin position="99"/>
        <end position="103"/>
    </location>
</feature>
<evidence type="ECO:0000259" key="2">
    <source>
        <dbReference type="PROSITE" id="PS51084"/>
    </source>
</evidence>
<dbReference type="PRINTS" id="PR00332">
    <property type="entry name" value="HISTRIAD"/>
</dbReference>
<dbReference type="PROSITE" id="PS00892">
    <property type="entry name" value="HIT_1"/>
    <property type="match status" value="1"/>
</dbReference>
<proteinExistence type="predicted"/>
<dbReference type="PANTHER" id="PTHR23089">
    <property type="entry name" value="HISTIDINE TRIAD HIT PROTEIN"/>
    <property type="match status" value="1"/>
</dbReference>
<dbReference type="InterPro" id="IPR019808">
    <property type="entry name" value="Histidine_triad_CS"/>
</dbReference>
<dbReference type="RefSeq" id="WP_196605448.1">
    <property type="nucleotide sequence ID" value="NZ_CP116940.1"/>
</dbReference>
<sequence>MSDCIFCKIVSRDIPADIIYEDDMVVSFKDLEPQAPVHILIVPKKHIKNLNTAIPEDKDIVSHIMVDVVPELAKKLKIADDGFRLVVNTGVKGGQTVDHLHFHLIGGRSMQWPPG</sequence>
<evidence type="ECO:0000313" key="4">
    <source>
        <dbReference type="Proteomes" id="UP001239167"/>
    </source>
</evidence>
<dbReference type="InterPro" id="IPR036265">
    <property type="entry name" value="HIT-like_sf"/>
</dbReference>
<dbReference type="Gene3D" id="3.30.428.10">
    <property type="entry name" value="HIT-like"/>
    <property type="match status" value="1"/>
</dbReference>
<organism evidence="3 4">
    <name type="scientific">Pectinatus haikarae</name>
    <dbReference type="NCBI Taxonomy" id="349096"/>
    <lineage>
        <taxon>Bacteria</taxon>
        <taxon>Bacillati</taxon>
        <taxon>Bacillota</taxon>
        <taxon>Negativicutes</taxon>
        <taxon>Selenomonadales</taxon>
        <taxon>Selenomonadaceae</taxon>
        <taxon>Pectinatus</taxon>
    </lineage>
</organism>
<dbReference type="InterPro" id="IPR001310">
    <property type="entry name" value="Histidine_triad_HIT"/>
</dbReference>
<gene>
    <name evidence="3" type="ORF">J2S01_001994</name>
</gene>
<reference evidence="3 4" key="1">
    <citation type="submission" date="2023-07" db="EMBL/GenBank/DDBJ databases">
        <title>Genomic Encyclopedia of Type Strains, Phase IV (KMG-IV): sequencing the most valuable type-strain genomes for metagenomic binning, comparative biology and taxonomic classification.</title>
        <authorList>
            <person name="Goeker M."/>
        </authorList>
    </citation>
    <scope>NUCLEOTIDE SEQUENCE [LARGE SCALE GENOMIC DNA]</scope>
    <source>
        <strain evidence="3 4">DSM 16980</strain>
    </source>
</reference>
<dbReference type="SUPFAM" id="SSF54197">
    <property type="entry name" value="HIT-like"/>
    <property type="match status" value="1"/>
</dbReference>
<keyword evidence="4" id="KW-1185">Reference proteome</keyword>
<dbReference type="Proteomes" id="UP001239167">
    <property type="component" value="Unassembled WGS sequence"/>
</dbReference>
<dbReference type="PROSITE" id="PS51084">
    <property type="entry name" value="HIT_2"/>
    <property type="match status" value="1"/>
</dbReference>
<dbReference type="Pfam" id="PF01230">
    <property type="entry name" value="HIT"/>
    <property type="match status" value="1"/>
</dbReference>
<dbReference type="CDD" id="cd01276">
    <property type="entry name" value="PKCI_related"/>
    <property type="match status" value="1"/>
</dbReference>
<evidence type="ECO:0000313" key="3">
    <source>
        <dbReference type="EMBL" id="MDQ0204266.1"/>
    </source>
</evidence>
<feature type="domain" description="HIT" evidence="2">
    <location>
        <begin position="5"/>
        <end position="115"/>
    </location>
</feature>
<dbReference type="EMBL" id="JAUSUE010000014">
    <property type="protein sequence ID" value="MDQ0204266.1"/>
    <property type="molecule type" value="Genomic_DNA"/>
</dbReference>
<evidence type="ECO:0000256" key="1">
    <source>
        <dbReference type="PROSITE-ProRule" id="PRU00464"/>
    </source>
</evidence>
<dbReference type="InterPro" id="IPR011146">
    <property type="entry name" value="HIT-like"/>
</dbReference>